<accession>A0A5B1CHC5</accession>
<dbReference type="RefSeq" id="WP_068264032.1">
    <property type="nucleotide sequence ID" value="NZ_LWSK01000054.1"/>
</dbReference>
<keyword evidence="2" id="KW-1185">Reference proteome</keyword>
<proteinExistence type="predicted"/>
<protein>
    <submittedName>
        <fullName evidence="1">Uncharacterized protein</fullName>
    </submittedName>
</protein>
<dbReference type="EMBL" id="VRLW01000001">
    <property type="protein sequence ID" value="KAA1259335.1"/>
    <property type="molecule type" value="Genomic_DNA"/>
</dbReference>
<reference evidence="1 2" key="1">
    <citation type="submission" date="2019-08" db="EMBL/GenBank/DDBJ databases">
        <title>Deep-cultivation of Planctomycetes and their phenomic and genomic characterization uncovers novel biology.</title>
        <authorList>
            <person name="Wiegand S."/>
            <person name="Jogler M."/>
            <person name="Boedeker C."/>
            <person name="Pinto D."/>
            <person name="Vollmers J."/>
            <person name="Rivas-Marin E."/>
            <person name="Kohn T."/>
            <person name="Peeters S.H."/>
            <person name="Heuer A."/>
            <person name="Rast P."/>
            <person name="Oberbeckmann S."/>
            <person name="Bunk B."/>
            <person name="Jeske O."/>
            <person name="Meyerdierks A."/>
            <person name="Storesund J.E."/>
            <person name="Kallscheuer N."/>
            <person name="Luecker S."/>
            <person name="Lage O.M."/>
            <person name="Pohl T."/>
            <person name="Merkel B.J."/>
            <person name="Hornburger P."/>
            <person name="Mueller R.-W."/>
            <person name="Bruemmer F."/>
            <person name="Labrenz M."/>
            <person name="Spormann A.M."/>
            <person name="Op Den Camp H."/>
            <person name="Overmann J."/>
            <person name="Amann R."/>
            <person name="Jetten M.S.M."/>
            <person name="Mascher T."/>
            <person name="Medema M.H."/>
            <person name="Devos D.P."/>
            <person name="Kaster A.-K."/>
            <person name="Ovreas L."/>
            <person name="Rohde M."/>
            <person name="Galperin M.Y."/>
            <person name="Jogler C."/>
        </authorList>
    </citation>
    <scope>NUCLEOTIDE SEQUENCE [LARGE SCALE GENOMIC DNA]</scope>
    <source>
        <strain evidence="1 2">LF1</strain>
    </source>
</reference>
<evidence type="ECO:0000313" key="2">
    <source>
        <dbReference type="Proteomes" id="UP000322699"/>
    </source>
</evidence>
<name>A0A5B1CHC5_9BACT</name>
<dbReference type="AlphaFoldDB" id="A0A5B1CHC5"/>
<comment type="caution">
    <text evidence="1">The sequence shown here is derived from an EMBL/GenBank/DDBJ whole genome shotgun (WGS) entry which is preliminary data.</text>
</comment>
<organism evidence="1 2">
    <name type="scientific">Rubripirellula obstinata</name>
    <dbReference type="NCBI Taxonomy" id="406547"/>
    <lineage>
        <taxon>Bacteria</taxon>
        <taxon>Pseudomonadati</taxon>
        <taxon>Planctomycetota</taxon>
        <taxon>Planctomycetia</taxon>
        <taxon>Pirellulales</taxon>
        <taxon>Pirellulaceae</taxon>
        <taxon>Rubripirellula</taxon>
    </lineage>
</organism>
<gene>
    <name evidence="1" type="ORF">LF1_18670</name>
</gene>
<dbReference type="Proteomes" id="UP000322699">
    <property type="component" value="Unassembled WGS sequence"/>
</dbReference>
<sequence length="166" mass="18474">MSKNKYTGKQLSREDRTEYLLLHCRSLITVADTCRMSGSPEVGIKFLLPAFDTMLFIIHQRFVVGHVHEPPTRLLENLKHGRHIGDVDFDTLRKCRAALVESPNGRDINLAIDGATLLSKIIKSDAFKEAKQRLLPGEDKRKPSRLSLFGRLSTAASVLFAAGSSS</sequence>
<evidence type="ECO:0000313" key="1">
    <source>
        <dbReference type="EMBL" id="KAA1259335.1"/>
    </source>
</evidence>